<name>A0A315ZG02_SEDFL</name>
<evidence type="ECO:0000313" key="1">
    <source>
        <dbReference type="EMBL" id="PWJ44441.1"/>
    </source>
</evidence>
<accession>A0A315ZG02</accession>
<evidence type="ECO:0008006" key="3">
    <source>
        <dbReference type="Google" id="ProtNLM"/>
    </source>
</evidence>
<evidence type="ECO:0000313" key="2">
    <source>
        <dbReference type="Proteomes" id="UP000245535"/>
    </source>
</evidence>
<gene>
    <name evidence="1" type="ORF">BC781_101801</name>
</gene>
<comment type="caution">
    <text evidence="1">The sequence shown here is derived from an EMBL/GenBank/DDBJ whole genome shotgun (WGS) entry which is preliminary data.</text>
</comment>
<reference evidence="1 2" key="1">
    <citation type="submission" date="2018-03" db="EMBL/GenBank/DDBJ databases">
        <title>Genomic Encyclopedia of Archaeal and Bacterial Type Strains, Phase II (KMG-II): from individual species to whole genera.</title>
        <authorList>
            <person name="Goeker M."/>
        </authorList>
    </citation>
    <scope>NUCLEOTIDE SEQUENCE [LARGE SCALE GENOMIC DNA]</scope>
    <source>
        <strain evidence="1 2">DSM 28229</strain>
    </source>
</reference>
<dbReference type="Proteomes" id="UP000245535">
    <property type="component" value="Unassembled WGS sequence"/>
</dbReference>
<sequence>MIFPLSILMGEFSYAQQNKIHSIADQDYVDLINCINATPITTIRQGDTHPFIDMWMVVVDDRIFSRSWLGDPKGWYYKFLEDKKGAIQCGDKFYQIEGIIPDDLDAINEKINTAYIQKYGDGDHPEIAKQMIEAERMARTLELKVIATRP</sequence>
<protein>
    <recommendedName>
        <fullName evidence="3">DUF2255 family protein</fullName>
    </recommendedName>
</protein>
<dbReference type="AlphaFoldDB" id="A0A315ZG02"/>
<dbReference type="EMBL" id="QGDO01000001">
    <property type="protein sequence ID" value="PWJ44441.1"/>
    <property type="molecule type" value="Genomic_DNA"/>
</dbReference>
<dbReference type="Pfam" id="PF10012">
    <property type="entry name" value="DUF2255"/>
    <property type="match status" value="1"/>
</dbReference>
<organism evidence="1 2">
    <name type="scientific">Sediminitomix flava</name>
    <dbReference type="NCBI Taxonomy" id="379075"/>
    <lineage>
        <taxon>Bacteria</taxon>
        <taxon>Pseudomonadati</taxon>
        <taxon>Bacteroidota</taxon>
        <taxon>Cytophagia</taxon>
        <taxon>Cytophagales</taxon>
        <taxon>Flammeovirgaceae</taxon>
        <taxon>Sediminitomix</taxon>
    </lineage>
</organism>
<proteinExistence type="predicted"/>
<keyword evidence="2" id="KW-1185">Reference proteome</keyword>
<dbReference type="InterPro" id="IPR016888">
    <property type="entry name" value="UCP028498"/>
</dbReference>